<accession>A0A2X3K953</accession>
<reference evidence="1 2" key="1">
    <citation type="submission" date="2018-06" db="EMBL/GenBank/DDBJ databases">
        <authorList>
            <consortium name="Pathogen Informatics"/>
            <person name="Doyle S."/>
        </authorList>
    </citation>
    <scope>NUCLEOTIDE SEQUENCE [LARGE SCALE GENOMIC DNA]</scope>
    <source>
        <strain evidence="1 2">NCTC8009</strain>
    </source>
</reference>
<evidence type="ECO:0000313" key="1">
    <source>
        <dbReference type="EMBL" id="SQD04583.1"/>
    </source>
</evidence>
<sequence>MFLVGGGIVVHGIAPLHHAIEHFAGQQSAVVAMILPDCFKSDSWIYHRRHRGAGSESRSENARSGTLILAQAIMQNSPSSTKVNKFHSKKGGEYELYG</sequence>
<name>A0A2X3K953_ECOLX</name>
<gene>
    <name evidence="1" type="primary">yedI_1</name>
    <name evidence="1" type="ORF">NCTC8009_05105</name>
</gene>
<dbReference type="Proteomes" id="UP000250991">
    <property type="component" value="Unassembled WGS sequence"/>
</dbReference>
<evidence type="ECO:0000313" key="2">
    <source>
        <dbReference type="Proteomes" id="UP000250991"/>
    </source>
</evidence>
<organism evidence="1 2">
    <name type="scientific">Escherichia coli</name>
    <dbReference type="NCBI Taxonomy" id="562"/>
    <lineage>
        <taxon>Bacteria</taxon>
        <taxon>Pseudomonadati</taxon>
        <taxon>Pseudomonadota</taxon>
        <taxon>Gammaproteobacteria</taxon>
        <taxon>Enterobacterales</taxon>
        <taxon>Enterobacteriaceae</taxon>
        <taxon>Escherichia</taxon>
    </lineage>
</organism>
<protein>
    <submittedName>
        <fullName evidence="1">Putative methyl-independent mismatch repair protein</fullName>
    </submittedName>
</protein>
<dbReference type="AlphaFoldDB" id="A0A2X3K953"/>
<proteinExistence type="predicted"/>
<dbReference type="EMBL" id="UARW01000010">
    <property type="protein sequence ID" value="SQD04583.1"/>
    <property type="molecule type" value="Genomic_DNA"/>
</dbReference>